<dbReference type="PROSITE" id="PS50030">
    <property type="entry name" value="UBA"/>
    <property type="match status" value="1"/>
</dbReference>
<dbReference type="AlphaFoldDB" id="A0A5E8BKT9"/>
<feature type="compositionally biased region" description="Polar residues" evidence="1">
    <location>
        <begin position="148"/>
        <end position="175"/>
    </location>
</feature>
<feature type="compositionally biased region" description="Polar residues" evidence="1">
    <location>
        <begin position="737"/>
        <end position="750"/>
    </location>
</feature>
<evidence type="ECO:0000313" key="3">
    <source>
        <dbReference type="EMBL" id="VVT50217.1"/>
    </source>
</evidence>
<sequence length="993" mass="108723">MSNYSAEFEAGVKQIQEMGFAREAAVEALKYANNDICKAMDYIFNPPIVIEPALSAPVTSRSSTVADSSLSSGTVVGPDSAGSTQRLVDVDGDINADDDDNSSYSNLQRAIEESMQSYNSGSGYTAVDSQDFLSRRENQDNGVFSIDGPTNTQSSSETKQSNPNQSGLLFSATDNTPTAKSTPPAPPASPGVTTGSLLPHSLPSRNTPYEYNQPTYTSSNKFGPATRDNYEENKWGIVPAGSNSNSQLVTSEKSLTNFSDEPPRFRKNDEFPLLIPNAAGVYMAPLLVILQKIPLARQALLNDFKDITPDFGFDNDWWKGEIINTKSLLTPDIAYSAKALLMLETQRLIAFLEGSSRRPFASINNLTKRIFFDSVPALRGDSSMNHPVGQILFDLLQYSDKQPLLSTAFATIPTQSPTDSDTSITTTEYPPEKPFANFVIDVSAALENDTLYDLVDELIWGVTEPPSSYLSHISDIITITLKREDTRIGAGIEIPLTFYPDRYTKPLIPYMRKLFDLSKKSRNAISTLTRKKFDMSAFRSRDTSKILNLTAKYLRDLESSKLKEDHIQSAIVNGKEVDLKFDLEGLSNAALEIENASTEFNAKKQALLEETQYHQHLIKLQKALFKGSDDDKETLKVVFGGIPNHVNNKGDSNSSSESSTPVIDDNTETIAAAAAGLSLDPPALRMYRLSGIIMSPTEYFFCVKTRPHCDEIPDLIMADEDEDEDLEDMDDLDHTHNTSSNNPFRRSNVASTDATNDDLMLMDDSGAESAASTAAVSSDSTQTAVSLSQNDYEWYHVYDTSPGPKSNLAGVPNVSRIGVPEMLDIVKRGSTRSDAVGTVLIYATEDVAWAGTTLNRNLPAGLAEFLERDRRSLIAQMQQQANRDNMASRAATQSIEGEVSTPSSNSTGTSHHFGTLSRVSEDSSDEFCGKAVSPSAHHDLIDMNEDEHVEYLEGHEVVPEVSTGVTSSVSSFSSNNPFLRQSSGLNDEDNKKD</sequence>
<feature type="compositionally biased region" description="Low complexity" evidence="1">
    <location>
        <begin position="966"/>
        <end position="978"/>
    </location>
</feature>
<reference evidence="3 4" key="1">
    <citation type="submission" date="2019-09" db="EMBL/GenBank/DDBJ databases">
        <authorList>
            <person name="Brejova B."/>
        </authorList>
    </citation>
    <scope>NUCLEOTIDE SEQUENCE [LARGE SCALE GENOMIC DNA]</scope>
</reference>
<feature type="region of interest" description="Disordered" evidence="1">
    <location>
        <begin position="64"/>
        <end position="103"/>
    </location>
</feature>
<dbReference type="PANTHER" id="PTHR39597">
    <property type="entry name" value="UBA DOMAIN-CONTAINING PROTEIN RUP1"/>
    <property type="match status" value="1"/>
</dbReference>
<proteinExistence type="predicted"/>
<gene>
    <name evidence="3" type="ORF">SAPINGB_P002659</name>
</gene>
<feature type="region of interest" description="Disordered" evidence="1">
    <location>
        <begin position="877"/>
        <end position="918"/>
    </location>
</feature>
<feature type="compositionally biased region" description="Acidic residues" evidence="1">
    <location>
        <begin position="90"/>
        <end position="101"/>
    </location>
</feature>
<dbReference type="EMBL" id="CABVLU010000002">
    <property type="protein sequence ID" value="VVT50217.1"/>
    <property type="molecule type" value="Genomic_DNA"/>
</dbReference>
<accession>A0A5E8BKT9</accession>
<feature type="region of interest" description="Disordered" evidence="1">
    <location>
        <begin position="140"/>
        <end position="224"/>
    </location>
</feature>
<evidence type="ECO:0000313" key="4">
    <source>
        <dbReference type="Proteomes" id="UP000398389"/>
    </source>
</evidence>
<dbReference type="Pfam" id="PF00627">
    <property type="entry name" value="UBA"/>
    <property type="match status" value="1"/>
</dbReference>
<feature type="region of interest" description="Disordered" evidence="1">
    <location>
        <begin position="966"/>
        <end position="993"/>
    </location>
</feature>
<dbReference type="GO" id="GO:0005634">
    <property type="term" value="C:nucleus"/>
    <property type="evidence" value="ECO:0007669"/>
    <property type="project" value="TreeGrafter"/>
</dbReference>
<feature type="compositionally biased region" description="Polar residues" evidence="1">
    <location>
        <begin position="877"/>
        <end position="912"/>
    </location>
</feature>
<protein>
    <recommendedName>
        <fullName evidence="2">UBA domain-containing protein</fullName>
    </recommendedName>
</protein>
<dbReference type="InterPro" id="IPR055335">
    <property type="entry name" value="Ucp6/RUP1"/>
</dbReference>
<dbReference type="SMART" id="SM00165">
    <property type="entry name" value="UBA"/>
    <property type="match status" value="1"/>
</dbReference>
<dbReference type="InterPro" id="IPR015940">
    <property type="entry name" value="UBA"/>
</dbReference>
<dbReference type="InterPro" id="IPR009060">
    <property type="entry name" value="UBA-like_sf"/>
</dbReference>
<feature type="compositionally biased region" description="Polar residues" evidence="1">
    <location>
        <begin position="203"/>
        <end position="221"/>
    </location>
</feature>
<evidence type="ECO:0000259" key="2">
    <source>
        <dbReference type="PROSITE" id="PS50030"/>
    </source>
</evidence>
<feature type="region of interest" description="Disordered" evidence="1">
    <location>
        <begin position="724"/>
        <end position="750"/>
    </location>
</feature>
<feature type="domain" description="UBA" evidence="2">
    <location>
        <begin position="5"/>
        <end position="46"/>
    </location>
</feature>
<organism evidence="3 4">
    <name type="scientific">Magnusiomyces paraingens</name>
    <dbReference type="NCBI Taxonomy" id="2606893"/>
    <lineage>
        <taxon>Eukaryota</taxon>
        <taxon>Fungi</taxon>
        <taxon>Dikarya</taxon>
        <taxon>Ascomycota</taxon>
        <taxon>Saccharomycotina</taxon>
        <taxon>Dipodascomycetes</taxon>
        <taxon>Dipodascales</taxon>
        <taxon>Dipodascaceae</taxon>
        <taxon>Magnusiomyces</taxon>
    </lineage>
</organism>
<dbReference type="RefSeq" id="XP_031853268.1">
    <property type="nucleotide sequence ID" value="XM_031997377.1"/>
</dbReference>
<dbReference type="Gene3D" id="1.10.8.10">
    <property type="entry name" value="DNA helicase RuvA subunit, C-terminal domain"/>
    <property type="match status" value="1"/>
</dbReference>
<dbReference type="SUPFAM" id="SSF46934">
    <property type="entry name" value="UBA-like"/>
    <property type="match status" value="1"/>
</dbReference>
<dbReference type="Proteomes" id="UP000398389">
    <property type="component" value="Unassembled WGS sequence"/>
</dbReference>
<name>A0A5E8BKT9_9ASCO</name>
<dbReference type="GO" id="GO:0005829">
    <property type="term" value="C:cytosol"/>
    <property type="evidence" value="ECO:0007669"/>
    <property type="project" value="TreeGrafter"/>
</dbReference>
<dbReference type="OrthoDB" id="4489171at2759"/>
<dbReference type="PANTHER" id="PTHR39597:SF1">
    <property type="entry name" value="UBA DOMAIN-CONTAINING PROTEIN RUP1"/>
    <property type="match status" value="1"/>
</dbReference>
<evidence type="ECO:0000256" key="1">
    <source>
        <dbReference type="SAM" id="MobiDB-lite"/>
    </source>
</evidence>
<dbReference type="GO" id="GO:0016579">
    <property type="term" value="P:protein deubiquitination"/>
    <property type="evidence" value="ECO:0007669"/>
    <property type="project" value="TreeGrafter"/>
</dbReference>
<dbReference type="GeneID" id="43581477"/>
<keyword evidence="4" id="KW-1185">Reference proteome</keyword>
<feature type="compositionally biased region" description="Polar residues" evidence="1">
    <location>
        <begin position="64"/>
        <end position="74"/>
    </location>
</feature>